<dbReference type="SUPFAM" id="SSF51445">
    <property type="entry name" value="(Trans)glycosidases"/>
    <property type="match status" value="1"/>
</dbReference>
<evidence type="ECO:0000256" key="4">
    <source>
        <dbReference type="ARBA" id="ARBA00012780"/>
    </source>
</evidence>
<feature type="chain" id="PRO_5025485255" description="glucan endo-1,3-beta-D-glucosidase" evidence="6">
    <location>
        <begin position="25"/>
        <end position="299"/>
    </location>
</feature>
<dbReference type="GO" id="GO:0042973">
    <property type="term" value="F:glucan endo-1,3-beta-D-glucosidase activity"/>
    <property type="evidence" value="ECO:0007669"/>
    <property type="project" value="UniProtKB-EC"/>
</dbReference>
<dbReference type="GO" id="GO:0009986">
    <property type="term" value="C:cell surface"/>
    <property type="evidence" value="ECO:0007669"/>
    <property type="project" value="TreeGrafter"/>
</dbReference>
<evidence type="ECO:0000313" key="7">
    <source>
        <dbReference type="EMBL" id="KAF2641147.1"/>
    </source>
</evidence>
<keyword evidence="8" id="KW-1185">Reference proteome</keyword>
<dbReference type="InterPro" id="IPR017853">
    <property type="entry name" value="GH"/>
</dbReference>
<comment type="catalytic activity">
    <reaction evidence="1">
        <text>Hydrolysis of (1-&gt;3)-beta-D-glucosidic linkages in (1-&gt;3)-beta-D-glucans.</text>
        <dbReference type="EC" id="3.2.1.39"/>
    </reaction>
</comment>
<evidence type="ECO:0000256" key="1">
    <source>
        <dbReference type="ARBA" id="ARBA00000382"/>
    </source>
</evidence>
<feature type="signal peptide" evidence="6">
    <location>
        <begin position="1"/>
        <end position="24"/>
    </location>
</feature>
<sequence length="299" mass="32912">MMRLHFILLLAVQLLASTIPTVYTGFNYGAFWGSIENCKTEEDFTDSFNLAKSLDTPVPFDTARIFTARSCLSSEPSEAFAAAVKTNTKLLVGFYITVEKGGNQEAAKSNNVLKDELGALKKALNDHGEKLANLIVGVSVGNEDIYEWANHPRGATQETVQQSLDTVRAAFQAPPFAQYMKDKPIGHTETAGLTNLVSNVDFIGMNAYPSWEGKPIEAANASYHGALDITKNTANGKPVWLTEVGWPVLDSRAEATPGIASVDHLQRFWNDVGCSLLGKHNMFWFELQKDSEYNQPDWS</sequence>
<evidence type="ECO:0000256" key="2">
    <source>
        <dbReference type="ARBA" id="ARBA00004196"/>
    </source>
</evidence>
<dbReference type="Gene3D" id="3.20.20.80">
    <property type="entry name" value="Glycosidases"/>
    <property type="match status" value="1"/>
</dbReference>
<dbReference type="OrthoDB" id="77201at2759"/>
<dbReference type="AlphaFoldDB" id="A0A6A6S1D1"/>
<feature type="non-terminal residue" evidence="7">
    <location>
        <position position="299"/>
    </location>
</feature>
<keyword evidence="5 7" id="KW-0378">Hydrolase</keyword>
<comment type="subcellular location">
    <subcellularLocation>
        <location evidence="2">Cell envelope</location>
    </subcellularLocation>
</comment>
<proteinExistence type="inferred from homology"/>
<name>A0A6A6S1D1_9PLEO</name>
<evidence type="ECO:0000313" key="8">
    <source>
        <dbReference type="Proteomes" id="UP000799753"/>
    </source>
</evidence>
<reference evidence="7" key="1">
    <citation type="journal article" date="2020" name="Stud. Mycol.">
        <title>101 Dothideomycetes genomes: a test case for predicting lifestyles and emergence of pathogens.</title>
        <authorList>
            <person name="Haridas S."/>
            <person name="Albert R."/>
            <person name="Binder M."/>
            <person name="Bloem J."/>
            <person name="Labutti K."/>
            <person name="Salamov A."/>
            <person name="Andreopoulos B."/>
            <person name="Baker S."/>
            <person name="Barry K."/>
            <person name="Bills G."/>
            <person name="Bluhm B."/>
            <person name="Cannon C."/>
            <person name="Castanera R."/>
            <person name="Culley D."/>
            <person name="Daum C."/>
            <person name="Ezra D."/>
            <person name="Gonzalez J."/>
            <person name="Henrissat B."/>
            <person name="Kuo A."/>
            <person name="Liang C."/>
            <person name="Lipzen A."/>
            <person name="Lutzoni F."/>
            <person name="Magnuson J."/>
            <person name="Mondo S."/>
            <person name="Nolan M."/>
            <person name="Ohm R."/>
            <person name="Pangilinan J."/>
            <person name="Park H.-J."/>
            <person name="Ramirez L."/>
            <person name="Alfaro M."/>
            <person name="Sun H."/>
            <person name="Tritt A."/>
            <person name="Yoshinaga Y."/>
            <person name="Zwiers L.-H."/>
            <person name="Turgeon B."/>
            <person name="Goodwin S."/>
            <person name="Spatafora J."/>
            <person name="Crous P."/>
            <person name="Grigoriev I."/>
        </authorList>
    </citation>
    <scope>NUCLEOTIDE SEQUENCE</scope>
    <source>
        <strain evidence="7">CBS 473.64</strain>
    </source>
</reference>
<dbReference type="GO" id="GO:0071555">
    <property type="term" value="P:cell wall organization"/>
    <property type="evidence" value="ECO:0007669"/>
    <property type="project" value="TreeGrafter"/>
</dbReference>
<dbReference type="GO" id="GO:0009277">
    <property type="term" value="C:fungal-type cell wall"/>
    <property type="evidence" value="ECO:0007669"/>
    <property type="project" value="TreeGrafter"/>
</dbReference>
<organism evidence="7 8">
    <name type="scientific">Massarina eburnea CBS 473.64</name>
    <dbReference type="NCBI Taxonomy" id="1395130"/>
    <lineage>
        <taxon>Eukaryota</taxon>
        <taxon>Fungi</taxon>
        <taxon>Dikarya</taxon>
        <taxon>Ascomycota</taxon>
        <taxon>Pezizomycotina</taxon>
        <taxon>Dothideomycetes</taxon>
        <taxon>Pleosporomycetidae</taxon>
        <taxon>Pleosporales</taxon>
        <taxon>Massarineae</taxon>
        <taxon>Massarinaceae</taxon>
        <taxon>Massarina</taxon>
    </lineage>
</organism>
<dbReference type="EC" id="3.2.1.39" evidence="4"/>
<dbReference type="PANTHER" id="PTHR16631:SF13">
    <property type="entry name" value="GLUCAN ENDO-1,3-BETA-GLUCOSIDASE EGLC-RELATED"/>
    <property type="match status" value="1"/>
</dbReference>
<gene>
    <name evidence="7" type="ORF">P280DRAFT_371580</name>
</gene>
<evidence type="ECO:0000256" key="3">
    <source>
        <dbReference type="ARBA" id="ARBA00008773"/>
    </source>
</evidence>
<comment type="similarity">
    <text evidence="3">Belongs to the glycosyl hydrolase 17 family.</text>
</comment>
<dbReference type="PANTHER" id="PTHR16631">
    <property type="entry name" value="GLUCAN 1,3-BETA-GLUCOSIDASE"/>
    <property type="match status" value="1"/>
</dbReference>
<protein>
    <recommendedName>
        <fullName evidence="4">glucan endo-1,3-beta-D-glucosidase</fullName>
        <ecNumber evidence="4">3.2.1.39</ecNumber>
    </recommendedName>
</protein>
<evidence type="ECO:0000256" key="6">
    <source>
        <dbReference type="SAM" id="SignalP"/>
    </source>
</evidence>
<evidence type="ECO:0000256" key="5">
    <source>
        <dbReference type="ARBA" id="ARBA00022801"/>
    </source>
</evidence>
<dbReference type="Proteomes" id="UP000799753">
    <property type="component" value="Unassembled WGS sequence"/>
</dbReference>
<dbReference type="InterPro" id="IPR050732">
    <property type="entry name" value="Beta-glucan_modifiers"/>
</dbReference>
<dbReference type="GO" id="GO:0005576">
    <property type="term" value="C:extracellular region"/>
    <property type="evidence" value="ECO:0007669"/>
    <property type="project" value="TreeGrafter"/>
</dbReference>
<dbReference type="EMBL" id="MU006783">
    <property type="protein sequence ID" value="KAF2641147.1"/>
    <property type="molecule type" value="Genomic_DNA"/>
</dbReference>
<accession>A0A6A6S1D1</accession>
<keyword evidence="6" id="KW-0732">Signal</keyword>